<accession>A0A6I8PGS1</accession>
<dbReference type="InParanoid" id="A0A6I8PGS1"/>
<keyword evidence="3" id="KW-0472">Membrane</keyword>
<dbReference type="GO" id="GO:0016787">
    <property type="term" value="F:hydrolase activity"/>
    <property type="evidence" value="ECO:0000318"/>
    <property type="project" value="GO_Central"/>
</dbReference>
<dbReference type="GO" id="GO:0097176">
    <property type="term" value="P:epoxide metabolic process"/>
    <property type="evidence" value="ECO:0007669"/>
    <property type="project" value="Ensembl"/>
</dbReference>
<keyword evidence="1" id="KW-0378">Hydrolase</keyword>
<dbReference type="Proteomes" id="UP000002279">
    <property type="component" value="Chromosome X1"/>
</dbReference>
<dbReference type="Ensembl" id="ENSOANT00000051564.1">
    <property type="protein sequence ID" value="ENSOANP00000051169.1"/>
    <property type="gene ID" value="ENSOANG00000036295.1"/>
</dbReference>
<keyword evidence="3" id="KW-0812">Transmembrane</keyword>
<dbReference type="OrthoDB" id="408373at2759"/>
<feature type="domain" description="AB hydrolase-1" evidence="4">
    <location>
        <begin position="98"/>
        <end position="339"/>
    </location>
</feature>
<dbReference type="GeneID" id="100093585"/>
<evidence type="ECO:0000256" key="1">
    <source>
        <dbReference type="ARBA" id="ARBA00022801"/>
    </source>
</evidence>
<keyword evidence="3" id="KW-1133">Transmembrane helix</keyword>
<gene>
    <name evidence="5" type="primary">EPHX3</name>
</gene>
<dbReference type="FunCoup" id="A0A6I8PGS1">
    <property type="interactions" value="6"/>
</dbReference>
<dbReference type="InterPro" id="IPR029058">
    <property type="entry name" value="AB_hydrolase_fold"/>
</dbReference>
<dbReference type="CTD" id="79852"/>
<dbReference type="Gene3D" id="3.40.50.1820">
    <property type="entry name" value="alpha/beta hydrolase"/>
    <property type="match status" value="1"/>
</dbReference>
<comment type="similarity">
    <text evidence="2">Belongs to the AB hydrolase superfamily. Epoxide hydrolase family.</text>
</comment>
<dbReference type="GeneTree" id="ENSGT00940000162086"/>
<organism evidence="5 6">
    <name type="scientific">Ornithorhynchus anatinus</name>
    <name type="common">Duckbill platypus</name>
    <dbReference type="NCBI Taxonomy" id="9258"/>
    <lineage>
        <taxon>Eukaryota</taxon>
        <taxon>Metazoa</taxon>
        <taxon>Chordata</taxon>
        <taxon>Craniata</taxon>
        <taxon>Vertebrata</taxon>
        <taxon>Euteleostomi</taxon>
        <taxon>Mammalia</taxon>
        <taxon>Monotremata</taxon>
        <taxon>Ornithorhynchidae</taxon>
        <taxon>Ornithorhynchus</taxon>
    </lineage>
</organism>
<reference evidence="5" key="3">
    <citation type="submission" date="2025-09" db="UniProtKB">
        <authorList>
            <consortium name="Ensembl"/>
        </authorList>
    </citation>
    <scope>IDENTIFICATION</scope>
    <source>
        <strain evidence="5">Glennie</strain>
    </source>
</reference>
<dbReference type="PANTHER" id="PTHR43329">
    <property type="entry name" value="EPOXIDE HYDROLASE"/>
    <property type="match status" value="1"/>
</dbReference>
<proteinExistence type="inferred from homology"/>
<evidence type="ECO:0000256" key="2">
    <source>
        <dbReference type="ARBA" id="ARBA00038334"/>
    </source>
</evidence>
<dbReference type="PRINTS" id="PR00412">
    <property type="entry name" value="EPOXHYDRLASE"/>
</dbReference>
<reference evidence="5 6" key="1">
    <citation type="journal article" date="2008" name="Nature">
        <title>Genome analysis of the platypus reveals unique signatures of evolution.</title>
        <authorList>
            <person name="Warren W.C."/>
            <person name="Hillier L.W."/>
            <person name="Marshall Graves J.A."/>
            <person name="Birney E."/>
            <person name="Ponting C.P."/>
            <person name="Grutzner F."/>
            <person name="Belov K."/>
            <person name="Miller W."/>
            <person name="Clarke L."/>
            <person name="Chinwalla A.T."/>
            <person name="Yang S.P."/>
            <person name="Heger A."/>
            <person name="Locke D.P."/>
            <person name="Miethke P."/>
            <person name="Waters P.D."/>
            <person name="Veyrunes F."/>
            <person name="Fulton L."/>
            <person name="Fulton B."/>
            <person name="Graves T."/>
            <person name="Wallis J."/>
            <person name="Puente X.S."/>
            <person name="Lopez-Otin C."/>
            <person name="Ordonez G.R."/>
            <person name="Eichler E.E."/>
            <person name="Chen L."/>
            <person name="Cheng Z."/>
            <person name="Deakin J.E."/>
            <person name="Alsop A."/>
            <person name="Thompson K."/>
            <person name="Kirby P."/>
            <person name="Papenfuss A.T."/>
            <person name="Wakefield M.J."/>
            <person name="Olender T."/>
            <person name="Lancet D."/>
            <person name="Huttley G.A."/>
            <person name="Smit A.F."/>
            <person name="Pask A."/>
            <person name="Temple-Smith P."/>
            <person name="Batzer M.A."/>
            <person name="Walker J.A."/>
            <person name="Konkel M.K."/>
            <person name="Harris R.S."/>
            <person name="Whittington C.M."/>
            <person name="Wong E.S."/>
            <person name="Gemmell N.J."/>
            <person name="Buschiazzo E."/>
            <person name="Vargas Jentzsch I.M."/>
            <person name="Merkel A."/>
            <person name="Schmitz J."/>
            <person name="Zemann A."/>
            <person name="Churakov G."/>
            <person name="Kriegs J.O."/>
            <person name="Brosius J."/>
            <person name="Murchison E.P."/>
            <person name="Sachidanandam R."/>
            <person name="Smith C."/>
            <person name="Hannon G.J."/>
            <person name="Tsend-Ayush E."/>
            <person name="McMillan D."/>
            <person name="Attenborough R."/>
            <person name="Rens W."/>
            <person name="Ferguson-Smith M."/>
            <person name="Lefevre C.M."/>
            <person name="Sharp J.A."/>
            <person name="Nicholas K.R."/>
            <person name="Ray D.A."/>
            <person name="Kube M."/>
            <person name="Reinhardt R."/>
            <person name="Pringle T.H."/>
            <person name="Taylor J."/>
            <person name="Jones R.C."/>
            <person name="Nixon B."/>
            <person name="Dacheux J.L."/>
            <person name="Niwa H."/>
            <person name="Sekita Y."/>
            <person name="Huang X."/>
            <person name="Stark A."/>
            <person name="Kheradpour P."/>
            <person name="Kellis M."/>
            <person name="Flicek P."/>
            <person name="Chen Y."/>
            <person name="Webber C."/>
            <person name="Hardison R."/>
            <person name="Nelson J."/>
            <person name="Hallsworth-Pepin K."/>
            <person name="Delehaunty K."/>
            <person name="Markovic C."/>
            <person name="Minx P."/>
            <person name="Feng Y."/>
            <person name="Kremitzki C."/>
            <person name="Mitreva M."/>
            <person name="Glasscock J."/>
            <person name="Wylie T."/>
            <person name="Wohldmann P."/>
            <person name="Thiru P."/>
            <person name="Nhan M.N."/>
            <person name="Pohl C.S."/>
            <person name="Smith S.M."/>
            <person name="Hou S."/>
            <person name="Nefedov M."/>
            <person name="de Jong P.J."/>
            <person name="Renfree M.B."/>
            <person name="Mardis E.R."/>
            <person name="Wilson R.K."/>
        </authorList>
    </citation>
    <scope>NUCLEOTIDE SEQUENCE [LARGE SCALE GENOMIC DNA]</scope>
    <source>
        <strain evidence="5 6">Glennie</strain>
    </source>
</reference>
<keyword evidence="6" id="KW-1185">Reference proteome</keyword>
<dbReference type="GO" id="GO:0016020">
    <property type="term" value="C:membrane"/>
    <property type="evidence" value="ECO:0007669"/>
    <property type="project" value="Ensembl"/>
</dbReference>
<dbReference type="RefSeq" id="XP_028905612.1">
    <property type="nucleotide sequence ID" value="XM_029049779.2"/>
</dbReference>
<dbReference type="OMA" id="QNWFSWR"/>
<dbReference type="SUPFAM" id="SSF53474">
    <property type="entry name" value="alpha/beta-Hydrolases"/>
    <property type="match status" value="1"/>
</dbReference>
<dbReference type="GO" id="GO:0004301">
    <property type="term" value="F:epoxide hydrolase activity"/>
    <property type="evidence" value="ECO:0007669"/>
    <property type="project" value="Ensembl"/>
</dbReference>
<evidence type="ECO:0000313" key="6">
    <source>
        <dbReference type="Proteomes" id="UP000002279"/>
    </source>
</evidence>
<protein>
    <submittedName>
        <fullName evidence="5">Epoxide hydrolase 3</fullName>
    </submittedName>
</protein>
<dbReference type="Bgee" id="ENSOANG00000036295">
    <property type="expression patterns" value="Expressed in liver and 7 other cell types or tissues"/>
</dbReference>
<dbReference type="KEGG" id="oaa:100093585"/>
<feature type="transmembrane region" description="Helical" evidence="3">
    <location>
        <begin position="27"/>
        <end position="48"/>
    </location>
</feature>
<evidence type="ECO:0000259" key="4">
    <source>
        <dbReference type="Pfam" id="PF00561"/>
    </source>
</evidence>
<dbReference type="RefSeq" id="XP_028905611.1">
    <property type="nucleotide sequence ID" value="XM_029049778.2"/>
</dbReference>
<dbReference type="InterPro" id="IPR000639">
    <property type="entry name" value="Epox_hydrolase-like"/>
</dbReference>
<dbReference type="PRINTS" id="PR00111">
    <property type="entry name" value="ABHYDROLASE"/>
</dbReference>
<dbReference type="AlphaFoldDB" id="A0A6I8PGS1"/>
<dbReference type="Pfam" id="PF00561">
    <property type="entry name" value="Abhydrolase_1"/>
    <property type="match status" value="1"/>
</dbReference>
<sequence>MPDFMVSALLAPSRLTLKLLRVLTWTLVYWAACLTATVYGLVALGHVLRHPQRGCCGRPHRTPPACLSDSSCGEHRYLSLKSSGLRLHYVSAGEGNGPLMLFLHGFPENWFSWRHQLREFQSHFHVVALDLRGYGSSDAPSNLDCYTLEALTIDIKDTVEALGYSKCILVAHDWGGILAWNFSIYYPALLDRLVVVSAAPMSVYQDYALHHWSQLFHSSYMFLFQLPWLPEKLLSISDFQILKTTVAHPKTGIPNLTPEEMEAFIYGFSQRRALIGPLNYYRNLFRQFPLEPQELLTPTLLLWGDKDPYLEAGLVSSISSRFIPGRLQAHVLPGEGHWIPQSCPELMNQYMWAFLQEPKD</sequence>
<evidence type="ECO:0000313" key="5">
    <source>
        <dbReference type="Ensembl" id="ENSOANP00000051169.1"/>
    </source>
</evidence>
<name>A0A6I8PGS1_ORNAN</name>
<reference evidence="5" key="2">
    <citation type="submission" date="2025-08" db="UniProtKB">
        <authorList>
            <consortium name="Ensembl"/>
        </authorList>
    </citation>
    <scope>IDENTIFICATION</scope>
    <source>
        <strain evidence="5">Glennie</strain>
    </source>
</reference>
<dbReference type="InterPro" id="IPR000073">
    <property type="entry name" value="AB_hydrolase_1"/>
</dbReference>
<evidence type="ECO:0000256" key="3">
    <source>
        <dbReference type="SAM" id="Phobius"/>
    </source>
</evidence>